<sequence>MISGDEAALPVKFNLEEPCSRAGGICLPEKECPAGHLNPKTGLCPLQQEAGVECCHGVSILEKRCKMRGGECTPKTRCGRQLWDDQAQDCRQNEACCILVE</sequence>
<reference evidence="2" key="1">
    <citation type="submission" date="2020-01" db="EMBL/GenBank/DDBJ databases">
        <title>Draft genome sequence of the Termite Coptotermes fromosanus.</title>
        <authorList>
            <person name="Itakura S."/>
            <person name="Yosikawa Y."/>
            <person name="Umezawa K."/>
        </authorList>
    </citation>
    <scope>NUCLEOTIDE SEQUENCE [LARGE SCALE GENOMIC DNA]</scope>
</reference>
<dbReference type="AlphaFoldDB" id="A0A6L2QBS0"/>
<name>A0A6L2QBS0_COPFO</name>
<dbReference type="EMBL" id="BLKM01002188">
    <property type="protein sequence ID" value="GFG40515.1"/>
    <property type="molecule type" value="Genomic_DNA"/>
</dbReference>
<protein>
    <submittedName>
        <fullName evidence="1">Uncharacterized protein</fullName>
    </submittedName>
</protein>
<dbReference type="InParanoid" id="A0A6L2QBS0"/>
<keyword evidence="2" id="KW-1185">Reference proteome</keyword>
<gene>
    <name evidence="1" type="ORF">Cfor_07579</name>
</gene>
<dbReference type="Proteomes" id="UP000502823">
    <property type="component" value="Unassembled WGS sequence"/>
</dbReference>
<proteinExistence type="predicted"/>
<evidence type="ECO:0000313" key="2">
    <source>
        <dbReference type="Proteomes" id="UP000502823"/>
    </source>
</evidence>
<evidence type="ECO:0000313" key="1">
    <source>
        <dbReference type="EMBL" id="GFG40515.1"/>
    </source>
</evidence>
<organism evidence="1 2">
    <name type="scientific">Coptotermes formosanus</name>
    <name type="common">Formosan subterranean termite</name>
    <dbReference type="NCBI Taxonomy" id="36987"/>
    <lineage>
        <taxon>Eukaryota</taxon>
        <taxon>Metazoa</taxon>
        <taxon>Ecdysozoa</taxon>
        <taxon>Arthropoda</taxon>
        <taxon>Hexapoda</taxon>
        <taxon>Insecta</taxon>
        <taxon>Pterygota</taxon>
        <taxon>Neoptera</taxon>
        <taxon>Polyneoptera</taxon>
        <taxon>Dictyoptera</taxon>
        <taxon>Blattodea</taxon>
        <taxon>Blattoidea</taxon>
        <taxon>Termitoidae</taxon>
        <taxon>Rhinotermitidae</taxon>
        <taxon>Coptotermes</taxon>
    </lineage>
</organism>
<accession>A0A6L2QBS0</accession>
<dbReference type="OrthoDB" id="6332063at2759"/>
<comment type="caution">
    <text evidence="1">The sequence shown here is derived from an EMBL/GenBank/DDBJ whole genome shotgun (WGS) entry which is preliminary data.</text>
</comment>